<dbReference type="InterPro" id="IPR012302">
    <property type="entry name" value="Malic_NAD-bd"/>
</dbReference>
<evidence type="ECO:0000256" key="5">
    <source>
        <dbReference type="PIRSR" id="PIRSR000106-2"/>
    </source>
</evidence>
<dbReference type="Gene3D" id="6.20.310.10">
    <property type="match status" value="1"/>
</dbReference>
<proteinExistence type="inferred from homology"/>
<evidence type="ECO:0000256" key="2">
    <source>
        <dbReference type="ARBA" id="ARBA00008785"/>
    </source>
</evidence>
<dbReference type="Ensembl" id="ENSSANT00000109661.1">
    <property type="protein sequence ID" value="ENSSANP00000103331.1"/>
    <property type="gene ID" value="ENSSANG00000050605.1"/>
</dbReference>
<dbReference type="PANTHER" id="PTHR23406">
    <property type="entry name" value="MALIC ENZYME-RELATED"/>
    <property type="match status" value="1"/>
</dbReference>
<evidence type="ECO:0000256" key="4">
    <source>
        <dbReference type="PIRSR" id="PIRSR000106-1"/>
    </source>
</evidence>
<evidence type="ECO:0000313" key="10">
    <source>
        <dbReference type="Ensembl" id="ENSSANP00000103331.1"/>
    </source>
</evidence>
<dbReference type="Gene3D" id="3.40.50.720">
    <property type="entry name" value="NAD(P)-binding Rossmann-like Domain"/>
    <property type="match status" value="1"/>
</dbReference>
<dbReference type="PANTHER" id="PTHR23406:SF20">
    <property type="entry name" value="NADP-DEPENDENT MALIC ENZYME, MITOCHONDRIAL"/>
    <property type="match status" value="1"/>
</dbReference>
<evidence type="ECO:0000256" key="3">
    <source>
        <dbReference type="ARBA" id="ARBA00022723"/>
    </source>
</evidence>
<evidence type="ECO:0000259" key="9">
    <source>
        <dbReference type="SMART" id="SM01274"/>
    </source>
</evidence>
<name>A0A671T2S8_9TELE</name>
<evidence type="ECO:0000256" key="6">
    <source>
        <dbReference type="PIRSR" id="PIRSR000106-3"/>
    </source>
</evidence>
<dbReference type="Gene3D" id="3.40.50.10380">
    <property type="entry name" value="Malic enzyme, N-terminal domain"/>
    <property type="match status" value="1"/>
</dbReference>
<keyword evidence="11" id="KW-1185">Reference proteome</keyword>
<feature type="domain" description="Malic enzyme N-terminal" evidence="9">
    <location>
        <begin position="113"/>
        <end position="294"/>
    </location>
</feature>
<evidence type="ECO:0000256" key="1">
    <source>
        <dbReference type="ARBA" id="ARBA00001936"/>
    </source>
</evidence>
<keyword evidence="3 6" id="KW-0479">Metal-binding</keyword>
<protein>
    <recommendedName>
        <fullName evidence="7">Malic enzyme</fullName>
    </recommendedName>
</protein>
<dbReference type="InterPro" id="IPR012301">
    <property type="entry name" value="Malic_N_dom"/>
</dbReference>
<dbReference type="InterPro" id="IPR037062">
    <property type="entry name" value="Malic_N_dom_sf"/>
</dbReference>
<dbReference type="InterPro" id="IPR015884">
    <property type="entry name" value="Malic_enzyme_CS"/>
</dbReference>
<dbReference type="Pfam" id="PF03949">
    <property type="entry name" value="Malic_M"/>
    <property type="match status" value="1"/>
</dbReference>
<comment type="similarity">
    <text evidence="2 7">Belongs to the malic enzymes family.</text>
</comment>
<dbReference type="AlphaFoldDB" id="A0A671T2S8"/>
<dbReference type="InterPro" id="IPR046346">
    <property type="entry name" value="Aminoacid_DH-like_N_sf"/>
</dbReference>
<accession>A0A671T2S8</accession>
<dbReference type="GO" id="GO:0006108">
    <property type="term" value="P:malate metabolic process"/>
    <property type="evidence" value="ECO:0007669"/>
    <property type="project" value="TreeGrafter"/>
</dbReference>
<dbReference type="GO" id="GO:0046872">
    <property type="term" value="F:metal ion binding"/>
    <property type="evidence" value="ECO:0007669"/>
    <property type="project" value="UniProtKB-KW"/>
</dbReference>
<comment type="cofactor">
    <cofactor evidence="6">
        <name>Mg(2+)</name>
        <dbReference type="ChEBI" id="CHEBI:18420"/>
    </cofactor>
    <cofactor evidence="6">
        <name>Mn(2+)</name>
        <dbReference type="ChEBI" id="CHEBI:29035"/>
    </cofactor>
    <text evidence="6">Divalent metal cations. Prefers magnesium or manganese.</text>
</comment>
<feature type="binding site" evidence="6">
    <location>
        <position position="280"/>
    </location>
    <ligand>
        <name>a divalent metal cation</name>
        <dbReference type="ChEBI" id="CHEBI:60240"/>
    </ligand>
</feature>
<dbReference type="PRINTS" id="PR00072">
    <property type="entry name" value="MALOXRDTASE"/>
</dbReference>
<reference evidence="10" key="2">
    <citation type="submission" date="2025-09" db="UniProtKB">
        <authorList>
            <consortium name="Ensembl"/>
        </authorList>
    </citation>
    <scope>IDENTIFICATION</scope>
</reference>
<feature type="domain" description="Malic enzyme NAD-binding" evidence="8">
    <location>
        <begin position="304"/>
        <end position="420"/>
    </location>
</feature>
<evidence type="ECO:0000313" key="11">
    <source>
        <dbReference type="Proteomes" id="UP000472260"/>
    </source>
</evidence>
<evidence type="ECO:0000259" key="8">
    <source>
        <dbReference type="SMART" id="SM00919"/>
    </source>
</evidence>
<dbReference type="FunFam" id="3.40.50.10380:FF:000004">
    <property type="entry name" value="Malic enzyme"/>
    <property type="match status" value="1"/>
</dbReference>
<dbReference type="SMART" id="SM01274">
    <property type="entry name" value="malic"/>
    <property type="match status" value="1"/>
</dbReference>
<keyword evidence="7" id="KW-0560">Oxidoreductase</keyword>
<dbReference type="NCBIfam" id="NF010052">
    <property type="entry name" value="PRK13529.1"/>
    <property type="match status" value="1"/>
</dbReference>
<gene>
    <name evidence="10" type="primary">LOC107673657</name>
</gene>
<dbReference type="Proteomes" id="UP000472260">
    <property type="component" value="Unassembled WGS sequence"/>
</dbReference>
<reference evidence="10" key="1">
    <citation type="submission" date="2025-08" db="UniProtKB">
        <authorList>
            <consortium name="Ensembl"/>
        </authorList>
    </citation>
    <scope>IDENTIFICATION</scope>
</reference>
<dbReference type="GO" id="GO:0004473">
    <property type="term" value="F:malate dehydrogenase (decarboxylating) (NADP+) activity"/>
    <property type="evidence" value="ECO:0007669"/>
    <property type="project" value="TreeGrafter"/>
</dbReference>
<dbReference type="InterPro" id="IPR036291">
    <property type="entry name" value="NAD(P)-bd_dom_sf"/>
</dbReference>
<dbReference type="GO" id="GO:0005739">
    <property type="term" value="C:mitochondrion"/>
    <property type="evidence" value="ECO:0007669"/>
    <property type="project" value="TreeGrafter"/>
</dbReference>
<organism evidence="10 11">
    <name type="scientific">Sinocyclocheilus anshuiensis</name>
    <dbReference type="NCBI Taxonomy" id="1608454"/>
    <lineage>
        <taxon>Eukaryota</taxon>
        <taxon>Metazoa</taxon>
        <taxon>Chordata</taxon>
        <taxon>Craniata</taxon>
        <taxon>Vertebrata</taxon>
        <taxon>Euteleostomi</taxon>
        <taxon>Actinopterygii</taxon>
        <taxon>Neopterygii</taxon>
        <taxon>Teleostei</taxon>
        <taxon>Ostariophysi</taxon>
        <taxon>Cypriniformes</taxon>
        <taxon>Cyprinidae</taxon>
        <taxon>Cyprininae</taxon>
        <taxon>Sinocyclocheilus</taxon>
    </lineage>
</organism>
<dbReference type="Pfam" id="PF00390">
    <property type="entry name" value="malic"/>
    <property type="match status" value="1"/>
</dbReference>
<dbReference type="PIRSF" id="PIRSF000106">
    <property type="entry name" value="ME"/>
    <property type="match status" value="1"/>
</dbReference>
<dbReference type="PROSITE" id="PS00331">
    <property type="entry name" value="MALIC_ENZYMES"/>
    <property type="match status" value="1"/>
</dbReference>
<comment type="cofactor">
    <cofactor evidence="1">
        <name>Mn(2+)</name>
        <dbReference type="ChEBI" id="CHEBI:29035"/>
    </cofactor>
</comment>
<feature type="binding site" evidence="6">
    <location>
        <position position="303"/>
    </location>
    <ligand>
        <name>a divalent metal cation</name>
        <dbReference type="ChEBI" id="CHEBI:60240"/>
    </ligand>
</feature>
<feature type="binding site" evidence="6">
    <location>
        <position position="279"/>
    </location>
    <ligand>
        <name>a divalent metal cation</name>
        <dbReference type="ChEBI" id="CHEBI:60240"/>
    </ligand>
</feature>
<evidence type="ECO:0000256" key="7">
    <source>
        <dbReference type="RuleBase" id="RU003426"/>
    </source>
</evidence>
<feature type="active site" description="Proton donor" evidence="4">
    <location>
        <position position="136"/>
    </location>
</feature>
<dbReference type="InterPro" id="IPR001891">
    <property type="entry name" value="Malic_OxRdtase"/>
</dbReference>
<dbReference type="GO" id="GO:0051287">
    <property type="term" value="F:NAD binding"/>
    <property type="evidence" value="ECO:0007669"/>
    <property type="project" value="InterPro"/>
</dbReference>
<dbReference type="SMART" id="SM00919">
    <property type="entry name" value="Malic_M"/>
    <property type="match status" value="1"/>
</dbReference>
<dbReference type="SUPFAM" id="SSF51735">
    <property type="entry name" value="NAD(P)-binding Rossmann-fold domains"/>
    <property type="match status" value="1"/>
</dbReference>
<sequence>MNSLSGKSVLALCRVFSSPLSLPPAIVGAVRVCHSGVNSKGKVFTKKRGYDITRNPDLNKGMAFTMEERLQLGIHGLLPPCFLSQDVQVLRVMKSYETRSNPLDKYILLMTLQDRNEKLFYRVLTSDIEEFMPIVYTPTVGLACQQYGLAFRRPRGLFITIHDKGHIATMLNSWPEEDIKAIVVTDGERILGLGDLGSYGMGIPVGKLALYTACGGVPPQQCLPVLLDVGTDNRTLLDDPLYIGLKHKRVRGKEYDDLIDEFMQAVTDKYGMNCLIQFEDFANSNAFRILNKYRNRYCTFNDDIQGTASVAVAGVLAALKITKNKLSDHKFVFQGAGEAALGIAHLLIMAMAKEGVPHAEAVKRIWMVDSKGLIVKVTIKPTVVCLFWHFFPTGYICPPTQHLNIQMYVGLIKSVTLYSVHSLCFILSSQTPLFLQIVDHAYKQGIASWYPEPKDKEAFVLSQVYSSDYDSFTLDPYSWPKDAMKVQNV</sequence>
<feature type="binding site" evidence="5">
    <location>
        <position position="189"/>
    </location>
    <ligand>
        <name>(S)-malate</name>
        <dbReference type="ChEBI" id="CHEBI:15589"/>
    </ligand>
</feature>
<dbReference type="SUPFAM" id="SSF53223">
    <property type="entry name" value="Aminoacid dehydrogenase-like, N-terminal domain"/>
    <property type="match status" value="1"/>
</dbReference>
<feature type="active site" description="Proton acceptor" evidence="4">
    <location>
        <position position="207"/>
    </location>
</feature>